<dbReference type="Proteomes" id="UP001648503">
    <property type="component" value="Unassembled WGS sequence"/>
</dbReference>
<dbReference type="InterPro" id="IPR002885">
    <property type="entry name" value="PPR_rpt"/>
</dbReference>
<evidence type="ECO:0000256" key="1">
    <source>
        <dbReference type="ARBA" id="ARBA00022737"/>
    </source>
</evidence>
<comment type="caution">
    <text evidence="2">The sequence shown here is derived from an EMBL/GenBank/DDBJ whole genome shotgun (WGS) entry which is preliminary data.</text>
</comment>
<dbReference type="InterPro" id="IPR051222">
    <property type="entry name" value="PPR/CCM1_RNA-binding"/>
</dbReference>
<gene>
    <name evidence="2" type="ORF">BASA50_008714</name>
</gene>
<accession>A0ABQ8F3B4</accession>
<organism evidence="2 3">
    <name type="scientific">Batrachochytrium salamandrivorans</name>
    <dbReference type="NCBI Taxonomy" id="1357716"/>
    <lineage>
        <taxon>Eukaryota</taxon>
        <taxon>Fungi</taxon>
        <taxon>Fungi incertae sedis</taxon>
        <taxon>Chytridiomycota</taxon>
        <taxon>Chytridiomycota incertae sedis</taxon>
        <taxon>Chytridiomycetes</taxon>
        <taxon>Rhizophydiales</taxon>
        <taxon>Rhizophydiales incertae sedis</taxon>
        <taxon>Batrachochytrium</taxon>
    </lineage>
</organism>
<keyword evidence="3" id="KW-1185">Reference proteome</keyword>
<name>A0ABQ8F3B4_9FUNG</name>
<keyword evidence="1" id="KW-0677">Repeat</keyword>
<dbReference type="EMBL" id="JAFCIX010000410">
    <property type="protein sequence ID" value="KAH6591359.1"/>
    <property type="molecule type" value="Genomic_DNA"/>
</dbReference>
<evidence type="ECO:0000313" key="3">
    <source>
        <dbReference type="Proteomes" id="UP001648503"/>
    </source>
</evidence>
<dbReference type="PANTHER" id="PTHR47942:SF63">
    <property type="entry name" value="PENTATRICOPEPTIDE REPEAT-CONTAINING PROTEIN"/>
    <property type="match status" value="1"/>
</dbReference>
<evidence type="ECO:0000313" key="2">
    <source>
        <dbReference type="EMBL" id="KAH6591359.1"/>
    </source>
</evidence>
<dbReference type="Pfam" id="PF01535">
    <property type="entry name" value="PPR"/>
    <property type="match status" value="1"/>
</dbReference>
<sequence length="474" mass="53996">MSQPARTTIKPVWRPGIWFEVKFTAASLQRCLLLNNVREAWTVYRMMPRHELKKLHADDHSTLLALLTSHTHPTLGEAHALTVVHRMRDYEMALDIRDYHSLLRIHLATNNEPKMVHLIKTMHHMDGIMPDIKCYNLLMALYAKSSPARLDMLTTTWIECMRQMPWARMVNMDGWALLIDGYARGGDVAGAERMYRHLLDKVGAVADPLGRDDYNDKLMLVPRIVHEAAIRMFGLAGRLDHAETLFAAVLRQVGPSQHLSRDHHGDAPHGADEHLYDAVIEACQACGNMDAARKYMKMLLDMCDEWDDKAFGKVHRYRERHGSFGSVFSSVGQLKASGSNGRYTRRDGTPLIPLGWKHGHYHLLMELYTHRVTEYQPKWRAHPLMVTFERMISMAAQTNDTLLACQYLCMHILHCTPEASSFEKVIHMYLVAGNTVAASQVYQVMLDLGFRPSVDIAQSVLMHGKADMDSATLF</sequence>
<proteinExistence type="predicted"/>
<dbReference type="PANTHER" id="PTHR47942">
    <property type="entry name" value="TETRATRICOPEPTIDE REPEAT (TPR)-LIKE SUPERFAMILY PROTEIN-RELATED"/>
    <property type="match status" value="1"/>
</dbReference>
<dbReference type="Gene3D" id="1.25.40.10">
    <property type="entry name" value="Tetratricopeptide repeat domain"/>
    <property type="match status" value="3"/>
</dbReference>
<reference evidence="2 3" key="1">
    <citation type="submission" date="2021-02" db="EMBL/GenBank/DDBJ databases">
        <title>Variation within the Batrachochytrium salamandrivorans European outbreak.</title>
        <authorList>
            <person name="Kelly M."/>
            <person name="Pasmans F."/>
            <person name="Shea T.P."/>
            <person name="Munoz J.F."/>
            <person name="Carranza S."/>
            <person name="Cuomo C.A."/>
            <person name="Martel A."/>
        </authorList>
    </citation>
    <scope>NUCLEOTIDE SEQUENCE [LARGE SCALE GENOMIC DNA]</scope>
    <source>
        <strain evidence="2 3">AMFP18/2</strain>
    </source>
</reference>
<dbReference type="InterPro" id="IPR011990">
    <property type="entry name" value="TPR-like_helical_dom_sf"/>
</dbReference>
<protein>
    <recommendedName>
        <fullName evidence="4">Pentacotripeptide-repeat region of PRORP domain-containing protein</fullName>
    </recommendedName>
</protein>
<evidence type="ECO:0008006" key="4">
    <source>
        <dbReference type="Google" id="ProtNLM"/>
    </source>
</evidence>
<dbReference type="Pfam" id="PF13812">
    <property type="entry name" value="PPR_3"/>
    <property type="match status" value="1"/>
</dbReference>